<protein>
    <submittedName>
        <fullName evidence="1">Uncharacterized protein</fullName>
    </submittedName>
</protein>
<keyword evidence="2" id="KW-1185">Reference proteome</keyword>
<dbReference type="EMBL" id="OU893335">
    <property type="protein sequence ID" value="CAG9792282.1"/>
    <property type="molecule type" value="Genomic_DNA"/>
</dbReference>
<accession>A0A9N9WIK9</accession>
<reference evidence="1" key="2">
    <citation type="submission" date="2022-10" db="EMBL/GenBank/DDBJ databases">
        <authorList>
            <consortium name="ENA_rothamsted_submissions"/>
            <consortium name="culmorum"/>
            <person name="King R."/>
        </authorList>
    </citation>
    <scope>NUCLEOTIDE SEQUENCE</scope>
</reference>
<dbReference type="AlphaFoldDB" id="A0A9N9WIK9"/>
<organism evidence="1 2">
    <name type="scientific">Diatraea saccharalis</name>
    <name type="common">sugarcane borer</name>
    <dbReference type="NCBI Taxonomy" id="40085"/>
    <lineage>
        <taxon>Eukaryota</taxon>
        <taxon>Metazoa</taxon>
        <taxon>Ecdysozoa</taxon>
        <taxon>Arthropoda</taxon>
        <taxon>Hexapoda</taxon>
        <taxon>Insecta</taxon>
        <taxon>Pterygota</taxon>
        <taxon>Neoptera</taxon>
        <taxon>Endopterygota</taxon>
        <taxon>Lepidoptera</taxon>
        <taxon>Glossata</taxon>
        <taxon>Ditrysia</taxon>
        <taxon>Pyraloidea</taxon>
        <taxon>Crambidae</taxon>
        <taxon>Crambinae</taxon>
        <taxon>Diatraea</taxon>
    </lineage>
</organism>
<reference evidence="1" key="1">
    <citation type="submission" date="2021-12" db="EMBL/GenBank/DDBJ databases">
        <authorList>
            <person name="King R."/>
        </authorList>
    </citation>
    <scope>NUCLEOTIDE SEQUENCE</scope>
</reference>
<dbReference type="Proteomes" id="UP001153714">
    <property type="component" value="Chromosome 4"/>
</dbReference>
<dbReference type="InterPro" id="IPR009218">
    <property type="entry name" value="HD_phosphohydro"/>
</dbReference>
<dbReference type="OrthoDB" id="330671at2759"/>
<evidence type="ECO:0000313" key="2">
    <source>
        <dbReference type="Proteomes" id="UP001153714"/>
    </source>
</evidence>
<dbReference type="PANTHER" id="PTHR21174">
    <property type="match status" value="1"/>
</dbReference>
<dbReference type="PANTHER" id="PTHR21174:SF0">
    <property type="entry name" value="HD PHOSPHOHYDROLASE FAMILY PROTEIN-RELATED"/>
    <property type="match status" value="1"/>
</dbReference>
<name>A0A9N9WIK9_9NEOP</name>
<sequence>MGEREGCAAGRMWRSACAALNAPDAEEAWQQIVDASPPDGLWHSLRNCVAYQAGVWQNLLLKEMEEVTYPAAFKLGIVLRHTPSEIAVRLLADMLQAHPQSQTLTSYVLALLTDDEAQWCGSCGAGSPGGSDGAEGSGSAPLRDLRLFGDCELAVLAASREEYDAHAKLVRAEYSQLTHNNYVELRIKVLNQFSQIPKLFHSPEFQCFEAAARENIEREICTLREHLLTGRRE</sequence>
<evidence type="ECO:0000313" key="1">
    <source>
        <dbReference type="EMBL" id="CAG9792282.1"/>
    </source>
</evidence>
<gene>
    <name evidence="1" type="ORF">DIATSA_LOCUS9830</name>
</gene>
<proteinExistence type="predicted"/>